<dbReference type="EMBL" id="LR134173">
    <property type="protein sequence ID" value="VEB32920.1"/>
    <property type="molecule type" value="Genomic_DNA"/>
</dbReference>
<protein>
    <submittedName>
        <fullName evidence="1">Component of SufBCD complex</fullName>
    </submittedName>
</protein>
<gene>
    <name evidence="1" type="primary">sufB_2</name>
    <name evidence="1" type="ORF">NCTC11976_00171</name>
</gene>
<dbReference type="InterPro" id="IPR037284">
    <property type="entry name" value="SUF_FeS_clus_asmbl_SufBD_sf"/>
</dbReference>
<keyword evidence="2" id="KW-1185">Reference proteome</keyword>
<dbReference type="InterPro" id="IPR055346">
    <property type="entry name" value="Fe-S_cluster_assembly_SufBD"/>
</dbReference>
<reference evidence="1 2" key="1">
    <citation type="submission" date="2018-12" db="EMBL/GenBank/DDBJ databases">
        <authorList>
            <consortium name="Pathogen Informatics"/>
        </authorList>
    </citation>
    <scope>NUCLEOTIDE SEQUENCE [LARGE SCALE GENOMIC DNA]</scope>
    <source>
        <strain evidence="1 2">NCTC11976</strain>
    </source>
</reference>
<proteinExistence type="predicted"/>
<dbReference type="Proteomes" id="UP000277577">
    <property type="component" value="Chromosome"/>
</dbReference>
<dbReference type="PANTHER" id="PTHR30508">
    <property type="entry name" value="FES CLUSTER ASSEMBLY PROTEIN SUF"/>
    <property type="match status" value="1"/>
</dbReference>
<organism evidence="1 2">
    <name type="scientific">Legionella cherrii</name>
    <dbReference type="NCBI Taxonomy" id="28084"/>
    <lineage>
        <taxon>Bacteria</taxon>
        <taxon>Pseudomonadati</taxon>
        <taxon>Pseudomonadota</taxon>
        <taxon>Gammaproteobacteria</taxon>
        <taxon>Legionellales</taxon>
        <taxon>Legionellaceae</taxon>
        <taxon>Legionella</taxon>
    </lineage>
</organism>
<name>A0ABY6T1Y0_9GAMM</name>
<evidence type="ECO:0000313" key="2">
    <source>
        <dbReference type="Proteomes" id="UP000277577"/>
    </source>
</evidence>
<evidence type="ECO:0000313" key="1">
    <source>
        <dbReference type="EMBL" id="VEB32920.1"/>
    </source>
</evidence>
<dbReference type="PANTHER" id="PTHR30508:SF1">
    <property type="entry name" value="UPF0051 PROTEIN ABCI8, CHLOROPLASTIC-RELATED"/>
    <property type="match status" value="1"/>
</dbReference>
<dbReference type="SUPFAM" id="SSF101960">
    <property type="entry name" value="Stabilizer of iron transporter SufD"/>
    <property type="match status" value="1"/>
</dbReference>
<sequence>MAKSSEQINSLLDREYQHGFTTDIEVDTFEPGLDEDVIRRLSAIKGEPEFLLEWRLKAYRHWLTMSHPTWSSVHYPPVDYQAISYYSAPKQKKRCS</sequence>
<accession>A0ABY6T1Y0</accession>